<dbReference type="InterPro" id="IPR036291">
    <property type="entry name" value="NAD(P)-bd_dom_sf"/>
</dbReference>
<organism evidence="2 3">
    <name type="scientific">Pseudonocardia humida</name>
    <dbReference type="NCBI Taxonomy" id="2800819"/>
    <lineage>
        <taxon>Bacteria</taxon>
        <taxon>Bacillati</taxon>
        <taxon>Actinomycetota</taxon>
        <taxon>Actinomycetes</taxon>
        <taxon>Pseudonocardiales</taxon>
        <taxon>Pseudonocardiaceae</taxon>
        <taxon>Pseudonocardia</taxon>
    </lineage>
</organism>
<dbReference type="PANTHER" id="PTHR48079">
    <property type="entry name" value="PROTEIN YEEZ"/>
    <property type="match status" value="1"/>
</dbReference>
<evidence type="ECO:0000313" key="3">
    <source>
        <dbReference type="Proteomes" id="UP001165283"/>
    </source>
</evidence>
<dbReference type="Pfam" id="PF13460">
    <property type="entry name" value="NAD_binding_10"/>
    <property type="match status" value="1"/>
</dbReference>
<accession>A0ABT1A7I6</accession>
<dbReference type="SUPFAM" id="SSF51735">
    <property type="entry name" value="NAD(P)-binding Rossmann-fold domains"/>
    <property type="match status" value="1"/>
</dbReference>
<sequence length="301" mass="32424">MRVLLTGASGFIGGRLGPALEKAGHEVRAMTRRPESYSGAGTPVPGDVADADSLREALAGCDAAYYLVHSLDNASFAERDAAAARNFAVAAADAGIGRIIYLGGLGDDRDDLSEHLRSRREVEQLLGESGVPLTALRAGIVVGHGGISWEMTRQLVEHLPAMVAPRWVHTRTQPIAVADVVRYLVGVLEEPATAGRSFDVGGPEVLEYLEMMRRVADIQGRRILIVPVPLLTPGLSARWLALVTSVDRQTGRSLIESMTNEVVVRDDSIRRLVPFEPMDYDSAVLAALAERAAEKRAGRTR</sequence>
<proteinExistence type="predicted"/>
<dbReference type="EMBL" id="JAGSOV010000057">
    <property type="protein sequence ID" value="MCO1658684.1"/>
    <property type="molecule type" value="Genomic_DNA"/>
</dbReference>
<comment type="caution">
    <text evidence="2">The sequence shown here is derived from an EMBL/GenBank/DDBJ whole genome shotgun (WGS) entry which is preliminary data.</text>
</comment>
<dbReference type="InterPro" id="IPR051783">
    <property type="entry name" value="NAD(P)-dependent_oxidoreduct"/>
</dbReference>
<feature type="domain" description="NAD(P)-binding" evidence="1">
    <location>
        <begin position="7"/>
        <end position="150"/>
    </location>
</feature>
<evidence type="ECO:0000259" key="1">
    <source>
        <dbReference type="Pfam" id="PF13460"/>
    </source>
</evidence>
<dbReference type="Gene3D" id="3.40.50.720">
    <property type="entry name" value="NAD(P)-binding Rossmann-like Domain"/>
    <property type="match status" value="1"/>
</dbReference>
<dbReference type="PANTHER" id="PTHR48079:SF6">
    <property type="entry name" value="NAD(P)-BINDING DOMAIN-CONTAINING PROTEIN-RELATED"/>
    <property type="match status" value="1"/>
</dbReference>
<protein>
    <submittedName>
        <fullName evidence="2">NAD(P)H-binding protein</fullName>
    </submittedName>
</protein>
<dbReference type="InterPro" id="IPR016040">
    <property type="entry name" value="NAD(P)-bd_dom"/>
</dbReference>
<dbReference type="RefSeq" id="WP_252442922.1">
    <property type="nucleotide sequence ID" value="NZ_JAGSOV010000057.1"/>
</dbReference>
<keyword evidence="3" id="KW-1185">Reference proteome</keyword>
<name>A0ABT1A7I6_9PSEU</name>
<reference evidence="2" key="1">
    <citation type="submission" date="2021-04" db="EMBL/GenBank/DDBJ databases">
        <title>Pseudonocardia sp. nov., isolated from sandy soil of mangrove forest.</title>
        <authorList>
            <person name="Zan Z."/>
            <person name="Huang R."/>
            <person name="Liu W."/>
        </authorList>
    </citation>
    <scope>NUCLEOTIDE SEQUENCE</scope>
    <source>
        <strain evidence="2">S2-4</strain>
    </source>
</reference>
<evidence type="ECO:0000313" key="2">
    <source>
        <dbReference type="EMBL" id="MCO1658684.1"/>
    </source>
</evidence>
<dbReference type="Proteomes" id="UP001165283">
    <property type="component" value="Unassembled WGS sequence"/>
</dbReference>
<gene>
    <name evidence="2" type="ORF">KDL28_26815</name>
</gene>